<keyword evidence="1" id="KW-0677">Repeat</keyword>
<dbReference type="Gene3D" id="1.25.40.10">
    <property type="entry name" value="Tetratricopeptide repeat domain"/>
    <property type="match status" value="6"/>
</dbReference>
<dbReference type="GO" id="GO:0009451">
    <property type="term" value="P:RNA modification"/>
    <property type="evidence" value="ECO:0007669"/>
    <property type="project" value="InterPro"/>
</dbReference>
<gene>
    <name evidence="3" type="ORF">ZIOFF_020865</name>
</gene>
<feature type="repeat" description="PPR" evidence="2">
    <location>
        <begin position="473"/>
        <end position="507"/>
    </location>
</feature>
<protein>
    <recommendedName>
        <fullName evidence="5">Pentatricopeptide repeat-containing protein</fullName>
    </recommendedName>
</protein>
<sequence length="860" mass="95347">MRLPSSASYSWIVSGIKSALVQNSLFGGKCFHAHVIKIGYLHDIYLCNHLLNFYAKSYSVSDANALFDEIDEPNLVSYSTLISANSKLGNPSFGLRLLSELHRLQIELNPFIFSASVVACSKLKDLGLGQQIHAQAVVSGRATDSFVNTALVDMYSKLGDLAGATTLFYQCPSDDPVMFNAMLSGYVSHGECEQAIWVFKQTRKRFNIKASEFCFASITKACSDLERGIGEQLHGLILKMGFDSNCFVGTSLVDMYSRFGDTQSMEMVLRGTESCDIALYNATIGGFSRNGLDKIALDYFIDMMLEGFLPNDCTLSSVLKACGSLKSLDSGRVIHGIVEKSRFRQDVVVNTALIDMYAKCGSIKESCTVFGYMHERNTVSYNSLIFGHGLNGNYREAISVFNDMNNNNINCDLATFVALLSSCCGHEWITYVHAIKHGFASELMVNDALLHSLCKNGTVDEALEFFNKMEYQNVISWTIMISGLTMSGQYFDAIYFFKTMTSSGISPNSFTFSSVLKACGHLSCPKGGGCFHAQCIKHGTMDHYTNSSLVDMYAKCGSLKESRRLFDEHRDKDIVLWNTMVAGYAQHGYGLEALELYTLMEKNNIHPNHVTFVSFLSACSHCGLVDEGIQIFDLMVSKHGMMPSMEHYACMVDLFGRSGKLDRAKRLILDMPFEADVSIWATFLSACKLHGNLELAESATDKVMKMQGELIPTAVLISNLYSELGRPHDAEYMRKLAGPRMRKEPGLTQVWNHSDAMRTHLLISLKKTYMDVSITCVIPSELSLVQMALDSQTSSCLSSYYVRVQYIGSCNLDGKSGRPPFTNVNISIQGFSDFVQLSCGLAVQCKAEVYIFPQIDLKVS</sequence>
<dbReference type="NCBIfam" id="TIGR00756">
    <property type="entry name" value="PPR"/>
    <property type="match status" value="5"/>
</dbReference>
<dbReference type="EMBL" id="JACMSC010000006">
    <property type="protein sequence ID" value="KAG6517473.1"/>
    <property type="molecule type" value="Genomic_DNA"/>
</dbReference>
<dbReference type="Pfam" id="PF13041">
    <property type="entry name" value="PPR_2"/>
    <property type="match status" value="3"/>
</dbReference>
<evidence type="ECO:0000313" key="3">
    <source>
        <dbReference type="EMBL" id="KAG6517473.1"/>
    </source>
</evidence>
<dbReference type="FunFam" id="1.25.40.10:FF:000381">
    <property type="entry name" value="Pentatricopeptide repeat-containing protein"/>
    <property type="match status" value="2"/>
</dbReference>
<dbReference type="AlphaFoldDB" id="A0A8J5LJ90"/>
<organism evidence="3 4">
    <name type="scientific">Zingiber officinale</name>
    <name type="common">Ginger</name>
    <name type="synonym">Amomum zingiber</name>
    <dbReference type="NCBI Taxonomy" id="94328"/>
    <lineage>
        <taxon>Eukaryota</taxon>
        <taxon>Viridiplantae</taxon>
        <taxon>Streptophyta</taxon>
        <taxon>Embryophyta</taxon>
        <taxon>Tracheophyta</taxon>
        <taxon>Spermatophyta</taxon>
        <taxon>Magnoliopsida</taxon>
        <taxon>Liliopsida</taxon>
        <taxon>Zingiberales</taxon>
        <taxon>Zingiberaceae</taxon>
        <taxon>Zingiber</taxon>
    </lineage>
</organism>
<dbReference type="Proteomes" id="UP000734854">
    <property type="component" value="Unassembled WGS sequence"/>
</dbReference>
<dbReference type="FunFam" id="1.25.40.10:FF:000343">
    <property type="entry name" value="Pentatricopeptide repeat-containing protein At3g58590"/>
    <property type="match status" value="1"/>
</dbReference>
<evidence type="ECO:0008006" key="5">
    <source>
        <dbReference type="Google" id="ProtNLM"/>
    </source>
</evidence>
<feature type="repeat" description="PPR" evidence="2">
    <location>
        <begin position="573"/>
        <end position="607"/>
    </location>
</feature>
<feature type="repeat" description="PPR" evidence="2">
    <location>
        <begin position="175"/>
        <end position="205"/>
    </location>
</feature>
<reference evidence="3 4" key="1">
    <citation type="submission" date="2020-08" db="EMBL/GenBank/DDBJ databases">
        <title>Plant Genome Project.</title>
        <authorList>
            <person name="Zhang R.-G."/>
        </authorList>
    </citation>
    <scope>NUCLEOTIDE SEQUENCE [LARGE SCALE GENOMIC DNA]</scope>
    <source>
        <tissue evidence="3">Rhizome</tissue>
    </source>
</reference>
<dbReference type="GO" id="GO:0003723">
    <property type="term" value="F:RNA binding"/>
    <property type="evidence" value="ECO:0007669"/>
    <property type="project" value="InterPro"/>
</dbReference>
<dbReference type="PANTHER" id="PTHR47926:SF342">
    <property type="entry name" value="TETRATRICOPEPTIDE-LIKE HELICAL DOMAIN-CONTAINING PROTEIN-RELATED"/>
    <property type="match status" value="1"/>
</dbReference>
<comment type="caution">
    <text evidence="3">The sequence shown here is derived from an EMBL/GenBank/DDBJ whole genome shotgun (WGS) entry which is preliminary data.</text>
</comment>
<dbReference type="InterPro" id="IPR002885">
    <property type="entry name" value="PPR_rpt"/>
</dbReference>
<keyword evidence="4" id="KW-1185">Reference proteome</keyword>
<evidence type="ECO:0000256" key="1">
    <source>
        <dbReference type="ARBA" id="ARBA00022737"/>
    </source>
</evidence>
<accession>A0A8J5LJ90</accession>
<dbReference type="PANTHER" id="PTHR47926">
    <property type="entry name" value="PENTATRICOPEPTIDE REPEAT-CONTAINING PROTEIN"/>
    <property type="match status" value="1"/>
</dbReference>
<name>A0A8J5LJ90_ZINOF</name>
<dbReference type="FunFam" id="1.25.40.10:FF:000090">
    <property type="entry name" value="Pentatricopeptide repeat-containing protein, chloroplastic"/>
    <property type="match status" value="1"/>
</dbReference>
<evidence type="ECO:0000256" key="2">
    <source>
        <dbReference type="PROSITE-ProRule" id="PRU00708"/>
    </source>
</evidence>
<dbReference type="PROSITE" id="PS51375">
    <property type="entry name" value="PPR"/>
    <property type="match status" value="6"/>
</dbReference>
<feature type="repeat" description="PPR" evidence="2">
    <location>
        <begin position="608"/>
        <end position="643"/>
    </location>
</feature>
<feature type="repeat" description="PPR" evidence="2">
    <location>
        <begin position="377"/>
        <end position="411"/>
    </location>
</feature>
<dbReference type="Pfam" id="PF01535">
    <property type="entry name" value="PPR"/>
    <property type="match status" value="5"/>
</dbReference>
<proteinExistence type="predicted"/>
<dbReference type="Pfam" id="PF12854">
    <property type="entry name" value="PPR_1"/>
    <property type="match status" value="1"/>
</dbReference>
<evidence type="ECO:0000313" key="4">
    <source>
        <dbReference type="Proteomes" id="UP000734854"/>
    </source>
</evidence>
<dbReference type="FunFam" id="1.25.40.10:FF:000031">
    <property type="entry name" value="Pentatricopeptide repeat-containing protein mitochondrial"/>
    <property type="match status" value="1"/>
</dbReference>
<feature type="repeat" description="PPR" evidence="2">
    <location>
        <begin position="276"/>
        <end position="310"/>
    </location>
</feature>
<dbReference type="InterPro" id="IPR046960">
    <property type="entry name" value="PPR_At4g14850-like_plant"/>
</dbReference>
<dbReference type="InterPro" id="IPR011990">
    <property type="entry name" value="TPR-like_helical_dom_sf"/>
</dbReference>
<dbReference type="SUPFAM" id="SSF48452">
    <property type="entry name" value="TPR-like"/>
    <property type="match status" value="1"/>
</dbReference>